<name>A0ACB9J5S9_9ASTR</name>
<evidence type="ECO:0000313" key="2">
    <source>
        <dbReference type="Proteomes" id="UP001056120"/>
    </source>
</evidence>
<protein>
    <submittedName>
        <fullName evidence="1">Uncharacterized protein</fullName>
    </submittedName>
</protein>
<reference evidence="1 2" key="2">
    <citation type="journal article" date="2022" name="Mol. Ecol. Resour.">
        <title>The genomes of chicory, endive, great burdock and yacon provide insights into Asteraceae paleo-polyploidization history and plant inulin production.</title>
        <authorList>
            <person name="Fan W."/>
            <person name="Wang S."/>
            <person name="Wang H."/>
            <person name="Wang A."/>
            <person name="Jiang F."/>
            <person name="Liu H."/>
            <person name="Zhao H."/>
            <person name="Xu D."/>
            <person name="Zhang Y."/>
        </authorList>
    </citation>
    <scope>NUCLEOTIDE SEQUENCE [LARGE SCALE GENOMIC DNA]</scope>
    <source>
        <strain evidence="2">cv. Yunnan</strain>
        <tissue evidence="1">Leaves</tissue>
    </source>
</reference>
<organism evidence="1 2">
    <name type="scientific">Smallanthus sonchifolius</name>
    <dbReference type="NCBI Taxonomy" id="185202"/>
    <lineage>
        <taxon>Eukaryota</taxon>
        <taxon>Viridiplantae</taxon>
        <taxon>Streptophyta</taxon>
        <taxon>Embryophyta</taxon>
        <taxon>Tracheophyta</taxon>
        <taxon>Spermatophyta</taxon>
        <taxon>Magnoliopsida</taxon>
        <taxon>eudicotyledons</taxon>
        <taxon>Gunneridae</taxon>
        <taxon>Pentapetalae</taxon>
        <taxon>asterids</taxon>
        <taxon>campanulids</taxon>
        <taxon>Asterales</taxon>
        <taxon>Asteraceae</taxon>
        <taxon>Asteroideae</taxon>
        <taxon>Heliantheae alliance</taxon>
        <taxon>Millerieae</taxon>
        <taxon>Smallanthus</taxon>
    </lineage>
</organism>
<comment type="caution">
    <text evidence="1">The sequence shown here is derived from an EMBL/GenBank/DDBJ whole genome shotgun (WGS) entry which is preliminary data.</text>
</comment>
<reference evidence="2" key="1">
    <citation type="journal article" date="2022" name="Mol. Ecol. Resour.">
        <title>The genomes of chicory, endive, great burdock and yacon provide insights into Asteraceae palaeo-polyploidization history and plant inulin production.</title>
        <authorList>
            <person name="Fan W."/>
            <person name="Wang S."/>
            <person name="Wang H."/>
            <person name="Wang A."/>
            <person name="Jiang F."/>
            <person name="Liu H."/>
            <person name="Zhao H."/>
            <person name="Xu D."/>
            <person name="Zhang Y."/>
        </authorList>
    </citation>
    <scope>NUCLEOTIDE SEQUENCE [LARGE SCALE GENOMIC DNA]</scope>
    <source>
        <strain evidence="2">cv. Yunnan</strain>
    </source>
</reference>
<dbReference type="EMBL" id="CM042022">
    <property type="protein sequence ID" value="KAI3815707.1"/>
    <property type="molecule type" value="Genomic_DNA"/>
</dbReference>
<evidence type="ECO:0000313" key="1">
    <source>
        <dbReference type="EMBL" id="KAI3815707.1"/>
    </source>
</evidence>
<gene>
    <name evidence="1" type="ORF">L1987_15386</name>
</gene>
<dbReference type="Proteomes" id="UP001056120">
    <property type="component" value="Linkage Group LG05"/>
</dbReference>
<proteinExistence type="predicted"/>
<sequence>MNNRIYTDCSRGHATFSSKVTPLFDNMYTVGRLELVKKVVAKRSKEGEMKKKHNVERERERKSKHDAKRKIKGKAVLTPDEEERRRKERKATRDRPTGGFREAGMREEERRKERTSFPTHEPVLVTEEEAEEDALTHEALKIKEEEGEVEKDVDEEEVSDNDDDDDQGAGDGNGAGCDVGDNGGDGGDVGDTQIVSEDDSEEPSTEYEKDGTDEKIEYETMDGKKVETNLSQERSKWFKPLQPVPRQLVQKIRIG</sequence>
<keyword evidence="2" id="KW-1185">Reference proteome</keyword>
<accession>A0ACB9J5S9</accession>